<dbReference type="InterPro" id="IPR015946">
    <property type="entry name" value="KH_dom-like_a/b"/>
</dbReference>
<dbReference type="InterPro" id="IPR036867">
    <property type="entry name" value="R3H_dom_sf"/>
</dbReference>
<dbReference type="InterPro" id="IPR039247">
    <property type="entry name" value="KhpB"/>
</dbReference>
<evidence type="ECO:0000313" key="3">
    <source>
        <dbReference type="Proteomes" id="UP000034364"/>
    </source>
</evidence>
<evidence type="ECO:0000313" key="2">
    <source>
        <dbReference type="EMBL" id="KKU64702.1"/>
    </source>
</evidence>
<dbReference type="InterPro" id="IPR001374">
    <property type="entry name" value="R3H_dom"/>
</dbReference>
<organism evidence="2 3">
    <name type="scientific">Candidatus Amesbacteria bacterium GW2011_GWA1_47_16</name>
    <dbReference type="NCBI Taxonomy" id="1618353"/>
    <lineage>
        <taxon>Bacteria</taxon>
        <taxon>Candidatus Amesiibacteriota</taxon>
    </lineage>
</organism>
<evidence type="ECO:0000259" key="1">
    <source>
        <dbReference type="PROSITE" id="PS51061"/>
    </source>
</evidence>
<reference evidence="2 3" key="1">
    <citation type="journal article" date="2015" name="Nature">
        <title>rRNA introns, odd ribosomes, and small enigmatic genomes across a large radiation of phyla.</title>
        <authorList>
            <person name="Brown C.T."/>
            <person name="Hug L.A."/>
            <person name="Thomas B.C."/>
            <person name="Sharon I."/>
            <person name="Castelle C.J."/>
            <person name="Singh A."/>
            <person name="Wilkins M.J."/>
            <person name="Williams K.H."/>
            <person name="Banfield J.F."/>
        </authorList>
    </citation>
    <scope>NUCLEOTIDE SEQUENCE [LARGE SCALE GENOMIC DNA]</scope>
</reference>
<dbReference type="Gene3D" id="3.30.300.20">
    <property type="match status" value="1"/>
</dbReference>
<dbReference type="PANTHER" id="PTHR35800">
    <property type="entry name" value="PROTEIN JAG"/>
    <property type="match status" value="1"/>
</dbReference>
<dbReference type="InterPro" id="IPR038008">
    <property type="entry name" value="Jag_KH"/>
</dbReference>
<comment type="caution">
    <text evidence="2">The sequence shown here is derived from an EMBL/GenBank/DDBJ whole genome shotgun (WGS) entry which is preliminary data.</text>
</comment>
<sequence>MDQSSAITDHARLLLSQTGFPDSVTVNTQYDSASDLYQVLIQTDEPALLIGYHGENLSALQLILGQHLHVQFGAWVNLSLNVNDYRQRRETALQSLAESAVARVVQTGQPHSLPPMPSNERRIVHLYLADHPDVATYSDGQAKNRSVIIAPRESQAGE</sequence>
<dbReference type="PANTHER" id="PTHR35800:SF1">
    <property type="entry name" value="RNA-BINDING PROTEIN KHPB"/>
    <property type="match status" value="1"/>
</dbReference>
<dbReference type="Gene3D" id="3.30.1370.50">
    <property type="entry name" value="R3H-like domain"/>
    <property type="match status" value="1"/>
</dbReference>
<dbReference type="Proteomes" id="UP000034364">
    <property type="component" value="Unassembled WGS sequence"/>
</dbReference>
<dbReference type="InterPro" id="IPR034079">
    <property type="entry name" value="R3H_KhpB"/>
</dbReference>
<dbReference type="EMBL" id="LCNV01000005">
    <property type="protein sequence ID" value="KKU64702.1"/>
    <property type="molecule type" value="Genomic_DNA"/>
</dbReference>
<dbReference type="CDD" id="cd02414">
    <property type="entry name" value="KH-II_Jag"/>
    <property type="match status" value="1"/>
</dbReference>
<protein>
    <recommendedName>
        <fullName evidence="1">R3H domain-containing protein</fullName>
    </recommendedName>
</protein>
<feature type="domain" description="R3H" evidence="1">
    <location>
        <begin position="87"/>
        <end position="153"/>
    </location>
</feature>
<dbReference type="GO" id="GO:0003723">
    <property type="term" value="F:RNA binding"/>
    <property type="evidence" value="ECO:0007669"/>
    <property type="project" value="InterPro"/>
</dbReference>
<proteinExistence type="predicted"/>
<gene>
    <name evidence="2" type="ORF">UX87_C0005G0012</name>
</gene>
<dbReference type="CDD" id="cd02644">
    <property type="entry name" value="R3H_jag"/>
    <property type="match status" value="1"/>
</dbReference>
<dbReference type="SMART" id="SM00393">
    <property type="entry name" value="R3H"/>
    <property type="match status" value="1"/>
</dbReference>
<name>A0A0G1S5L8_9BACT</name>
<dbReference type="SUPFAM" id="SSF82708">
    <property type="entry name" value="R3H domain"/>
    <property type="match status" value="1"/>
</dbReference>
<dbReference type="AlphaFoldDB" id="A0A0G1S5L8"/>
<accession>A0A0G1S5L8</accession>
<dbReference type="Pfam" id="PF01424">
    <property type="entry name" value="R3H"/>
    <property type="match status" value="1"/>
</dbReference>
<dbReference type="PROSITE" id="PS51061">
    <property type="entry name" value="R3H"/>
    <property type="match status" value="1"/>
</dbReference>